<proteinExistence type="predicted"/>
<protein>
    <submittedName>
        <fullName evidence="2">Uncharacterized protein</fullName>
    </submittedName>
</protein>
<evidence type="ECO:0000256" key="1">
    <source>
        <dbReference type="SAM" id="MobiDB-lite"/>
    </source>
</evidence>
<comment type="caution">
    <text evidence="2">The sequence shown here is derived from an EMBL/GenBank/DDBJ whole genome shotgun (WGS) entry which is preliminary data.</text>
</comment>
<dbReference type="PANTHER" id="PTHR34464">
    <property type="entry name" value="OS09G0376300 PROTEIN"/>
    <property type="match status" value="1"/>
</dbReference>
<dbReference type="EMBL" id="SPHZ02000009">
    <property type="protein sequence ID" value="KAF0899166.1"/>
    <property type="molecule type" value="Genomic_DNA"/>
</dbReference>
<name>A0A6G1CG82_9ORYZ</name>
<sequence>MGLSRFSHWIWPGSRTRRAREPPVSSTATAMADALFPDSPSGFREPETVRTPSSGGGSRGTRKGTNRRHSGEVEARVDREHDMVIVPSDVGDGYLSDTGSDDSDWSIGWLEPQGPELHSDGDSEGSFAVLVPCYRHGRRVEETSRGRLADGNVSGELTVQCSVYASVVSVEQASTSTE</sequence>
<evidence type="ECO:0000313" key="3">
    <source>
        <dbReference type="Proteomes" id="UP000479710"/>
    </source>
</evidence>
<evidence type="ECO:0000313" key="2">
    <source>
        <dbReference type="EMBL" id="KAF0899166.1"/>
    </source>
</evidence>
<reference evidence="2 3" key="1">
    <citation type="submission" date="2019-11" db="EMBL/GenBank/DDBJ databases">
        <title>Whole genome sequence of Oryza granulata.</title>
        <authorList>
            <person name="Li W."/>
        </authorList>
    </citation>
    <scope>NUCLEOTIDE SEQUENCE [LARGE SCALE GENOMIC DNA]</scope>
    <source>
        <strain evidence="3">cv. Menghai</strain>
        <tissue evidence="2">Leaf</tissue>
    </source>
</reference>
<dbReference type="AlphaFoldDB" id="A0A6G1CG82"/>
<dbReference type="OrthoDB" id="686813at2759"/>
<organism evidence="2 3">
    <name type="scientific">Oryza meyeriana var. granulata</name>
    <dbReference type="NCBI Taxonomy" id="110450"/>
    <lineage>
        <taxon>Eukaryota</taxon>
        <taxon>Viridiplantae</taxon>
        <taxon>Streptophyta</taxon>
        <taxon>Embryophyta</taxon>
        <taxon>Tracheophyta</taxon>
        <taxon>Spermatophyta</taxon>
        <taxon>Magnoliopsida</taxon>
        <taxon>Liliopsida</taxon>
        <taxon>Poales</taxon>
        <taxon>Poaceae</taxon>
        <taxon>BOP clade</taxon>
        <taxon>Oryzoideae</taxon>
        <taxon>Oryzeae</taxon>
        <taxon>Oryzinae</taxon>
        <taxon>Oryza</taxon>
        <taxon>Oryza meyeriana</taxon>
    </lineage>
</organism>
<gene>
    <name evidence="2" type="ORF">E2562_013384</name>
</gene>
<feature type="region of interest" description="Disordered" evidence="1">
    <location>
        <begin position="1"/>
        <end position="105"/>
    </location>
</feature>
<dbReference type="PANTHER" id="PTHR34464:SF7">
    <property type="entry name" value="OS08G0414300 PROTEIN"/>
    <property type="match status" value="1"/>
</dbReference>
<feature type="compositionally biased region" description="Basic and acidic residues" evidence="1">
    <location>
        <begin position="69"/>
        <end position="83"/>
    </location>
</feature>
<accession>A0A6G1CG82</accession>
<keyword evidence="3" id="KW-1185">Reference proteome</keyword>
<dbReference type="Proteomes" id="UP000479710">
    <property type="component" value="Unassembled WGS sequence"/>
</dbReference>